<dbReference type="InterPro" id="IPR006042">
    <property type="entry name" value="Xan_ur_permease"/>
</dbReference>
<comment type="subcellular location">
    <subcellularLocation>
        <location evidence="1">Cell membrane</location>
        <topology evidence="1">Multi-pass membrane protein</topology>
    </subcellularLocation>
</comment>
<dbReference type="Proteomes" id="UP000199690">
    <property type="component" value="Unassembled WGS sequence"/>
</dbReference>
<evidence type="ECO:0000256" key="2">
    <source>
        <dbReference type="ARBA" id="ARBA00008821"/>
    </source>
</evidence>
<proteinExistence type="inferred from homology"/>
<feature type="transmembrane region" description="Helical" evidence="8">
    <location>
        <begin position="325"/>
        <end position="348"/>
    </location>
</feature>
<evidence type="ECO:0000256" key="7">
    <source>
        <dbReference type="ARBA" id="ARBA00023136"/>
    </source>
</evidence>
<feature type="transmembrane region" description="Helical" evidence="8">
    <location>
        <begin position="33"/>
        <end position="52"/>
    </location>
</feature>
<keyword evidence="7 8" id="KW-0472">Membrane</keyword>
<organism evidence="9 12">
    <name type="scientific">Saccharopolyspora kobensis</name>
    <dbReference type="NCBI Taxonomy" id="146035"/>
    <lineage>
        <taxon>Bacteria</taxon>
        <taxon>Bacillati</taxon>
        <taxon>Actinomycetota</taxon>
        <taxon>Actinomycetes</taxon>
        <taxon>Pseudonocardiales</taxon>
        <taxon>Pseudonocardiaceae</taxon>
        <taxon>Saccharopolyspora</taxon>
    </lineage>
</organism>
<dbReference type="InterPro" id="IPR017588">
    <property type="entry name" value="UacT-like"/>
</dbReference>
<evidence type="ECO:0000256" key="4">
    <source>
        <dbReference type="ARBA" id="ARBA00022475"/>
    </source>
</evidence>
<evidence type="ECO:0000256" key="3">
    <source>
        <dbReference type="ARBA" id="ARBA00022448"/>
    </source>
</evidence>
<feature type="transmembrane region" description="Helical" evidence="8">
    <location>
        <begin position="85"/>
        <end position="104"/>
    </location>
</feature>
<feature type="transmembrane region" description="Helical" evidence="8">
    <location>
        <begin position="137"/>
        <end position="156"/>
    </location>
</feature>
<sequence length="439" mass="44959">MRLRPRPRSTAPPDAVDTVPPLRQLLPLGLQHVLVAYSGMATVPLLIGLGIGLPTEQIALLVSANVLVSGIATLLQALGVLNIGARLPIVMGSTFTGITPAILVGKDGGLPAVFGATIVAGLLTWIVAPWFSRLMRFFPPIVTGTIIAIIGFSLLPSTSKLIAGTDPTAADFASPTRLLMALGTILLVVLLEAFAPVAVARFAILIALVLGTLLALPLGLADFSSVGEASWFGAVHPFAFGLPEFTIAAILPMIIIQLVNMVESTGDTLAIGQIAGRDVGRDDLARALRADGVGTAFAGVFNSFTIVTFGENVGLVSMTRVLSRYVVATAGALLVVIGLLPKLGAVVASLPGPVLGGVGVVMFGTVGAIGVKIMAQADLGNPRNILIVAISFGFGLLPVGAPEFYANLPGVLQPVLSSGIAAGGIAAFLLNLVLNRRTS</sequence>
<dbReference type="RefSeq" id="WP_093347556.1">
    <property type="nucleotide sequence ID" value="NZ_FNVB01000002.1"/>
</dbReference>
<keyword evidence="3" id="KW-0813">Transport</keyword>
<keyword evidence="11" id="KW-1185">Reference proteome</keyword>
<feature type="transmembrane region" description="Helical" evidence="8">
    <location>
        <begin position="110"/>
        <end position="130"/>
    </location>
</feature>
<evidence type="ECO:0000313" key="12">
    <source>
        <dbReference type="Proteomes" id="UP000236729"/>
    </source>
</evidence>
<dbReference type="EMBL" id="FNVB01000002">
    <property type="protein sequence ID" value="SEF76131.1"/>
    <property type="molecule type" value="Genomic_DNA"/>
</dbReference>
<feature type="transmembrane region" description="Helical" evidence="8">
    <location>
        <begin position="176"/>
        <end position="195"/>
    </location>
</feature>
<feature type="transmembrane region" description="Helical" evidence="8">
    <location>
        <begin position="240"/>
        <end position="259"/>
    </location>
</feature>
<feature type="transmembrane region" description="Helical" evidence="8">
    <location>
        <begin position="385"/>
        <end position="405"/>
    </location>
</feature>
<dbReference type="NCBIfam" id="NF037981">
    <property type="entry name" value="NCS2_1"/>
    <property type="match status" value="1"/>
</dbReference>
<dbReference type="GO" id="GO:0042907">
    <property type="term" value="F:xanthine transmembrane transporter activity"/>
    <property type="evidence" value="ECO:0007669"/>
    <property type="project" value="TreeGrafter"/>
</dbReference>
<evidence type="ECO:0000313" key="9">
    <source>
        <dbReference type="EMBL" id="SEF76131.1"/>
    </source>
</evidence>
<evidence type="ECO:0000256" key="6">
    <source>
        <dbReference type="ARBA" id="ARBA00022989"/>
    </source>
</evidence>
<dbReference type="EMBL" id="FOME01000001">
    <property type="protein sequence ID" value="SFC71833.1"/>
    <property type="molecule type" value="Genomic_DNA"/>
</dbReference>
<feature type="transmembrane region" description="Helical" evidence="8">
    <location>
        <begin position="202"/>
        <end position="220"/>
    </location>
</feature>
<reference evidence="9" key="2">
    <citation type="submission" date="2016-10" db="EMBL/GenBank/DDBJ databases">
        <authorList>
            <person name="de Groot N.N."/>
        </authorList>
    </citation>
    <scope>NUCLEOTIDE SEQUENCE [LARGE SCALE GENOMIC DNA]</scope>
    <source>
        <strain evidence="9">ATCC 20501</strain>
    </source>
</reference>
<gene>
    <name evidence="9" type="ORF">SAMN02982929_00577</name>
    <name evidence="10" type="ORF">SAMN05216506_1011493</name>
</gene>
<dbReference type="NCBIfam" id="TIGR03173">
    <property type="entry name" value="pbuX"/>
    <property type="match status" value="1"/>
</dbReference>
<keyword evidence="6 8" id="KW-1133">Transmembrane helix</keyword>
<comment type="similarity">
    <text evidence="2">Belongs to the nucleobase:cation symporter-2 (NCS2) (TC 2.A.40) family.</text>
</comment>
<dbReference type="InterPro" id="IPR006043">
    <property type="entry name" value="NCS2"/>
</dbReference>
<dbReference type="Proteomes" id="UP000236729">
    <property type="component" value="Unassembled WGS sequence"/>
</dbReference>
<dbReference type="PANTHER" id="PTHR42810:SF4">
    <property type="entry name" value="URIC ACID TRANSPORTER UACT"/>
    <property type="match status" value="1"/>
</dbReference>
<name>A0A1H5UNX9_9PSEU</name>
<keyword evidence="4" id="KW-1003">Cell membrane</keyword>
<evidence type="ECO:0000256" key="1">
    <source>
        <dbReference type="ARBA" id="ARBA00004651"/>
    </source>
</evidence>
<dbReference type="SMR" id="A0A1H5UNX9"/>
<dbReference type="Pfam" id="PF00860">
    <property type="entry name" value="Xan_ur_permease"/>
    <property type="match status" value="1"/>
</dbReference>
<dbReference type="NCBIfam" id="TIGR00801">
    <property type="entry name" value="ncs2"/>
    <property type="match status" value="1"/>
</dbReference>
<reference evidence="11 12" key="1">
    <citation type="submission" date="2016-10" db="EMBL/GenBank/DDBJ databases">
        <authorList>
            <person name="Varghese N."/>
            <person name="Submissions S."/>
        </authorList>
    </citation>
    <scope>NUCLEOTIDE SEQUENCE [LARGE SCALE GENOMIC DNA]</scope>
    <source>
        <strain evidence="12">ATCC 20501</strain>
        <strain evidence="10 11">CGMCC 4.3529</strain>
    </source>
</reference>
<accession>A0A1I1LNE7</accession>
<feature type="transmembrane region" description="Helical" evidence="8">
    <location>
        <begin position="354"/>
        <end position="373"/>
    </location>
</feature>
<dbReference type="PANTHER" id="PTHR42810">
    <property type="entry name" value="PURINE PERMEASE C1399.01C-RELATED"/>
    <property type="match status" value="1"/>
</dbReference>
<evidence type="ECO:0000256" key="5">
    <source>
        <dbReference type="ARBA" id="ARBA00022692"/>
    </source>
</evidence>
<dbReference type="GO" id="GO:0005886">
    <property type="term" value="C:plasma membrane"/>
    <property type="evidence" value="ECO:0007669"/>
    <property type="project" value="UniProtKB-SubCell"/>
</dbReference>
<feature type="transmembrane region" description="Helical" evidence="8">
    <location>
        <begin position="411"/>
        <end position="434"/>
    </location>
</feature>
<evidence type="ECO:0000313" key="11">
    <source>
        <dbReference type="Proteomes" id="UP000199690"/>
    </source>
</evidence>
<keyword evidence="5 8" id="KW-0812">Transmembrane</keyword>
<dbReference type="AlphaFoldDB" id="A0A1H5UNX9"/>
<feature type="transmembrane region" description="Helical" evidence="8">
    <location>
        <begin position="58"/>
        <end position="78"/>
    </location>
</feature>
<evidence type="ECO:0000256" key="8">
    <source>
        <dbReference type="SAM" id="Phobius"/>
    </source>
</evidence>
<evidence type="ECO:0000313" key="10">
    <source>
        <dbReference type="EMBL" id="SFC71833.1"/>
    </source>
</evidence>
<dbReference type="PROSITE" id="PS01116">
    <property type="entry name" value="XANTH_URACIL_PERMASE"/>
    <property type="match status" value="1"/>
</dbReference>
<accession>A0A1H5UNX9</accession>
<protein>
    <submittedName>
        <fullName evidence="9">Xanthine permease</fullName>
    </submittedName>
</protein>